<dbReference type="Proteomes" id="UP000831120">
    <property type="component" value="Plasmid pTbrSNM4-1b"/>
</dbReference>
<accession>A0A1J0LXZ5</accession>
<dbReference type="KEGG" id="tbc:A0O31_02450"/>
<dbReference type="EMBL" id="CP016313">
    <property type="protein sequence ID" value="APD10475.1"/>
    <property type="molecule type" value="Genomic_DNA"/>
</dbReference>
<organism evidence="1 3">
    <name type="scientific">Thermus brockianus</name>
    <dbReference type="NCBI Taxonomy" id="56956"/>
    <lineage>
        <taxon>Bacteria</taxon>
        <taxon>Thermotogati</taxon>
        <taxon>Deinococcota</taxon>
        <taxon>Deinococci</taxon>
        <taxon>Thermales</taxon>
        <taxon>Thermaceae</taxon>
        <taxon>Thermus</taxon>
    </lineage>
</organism>
<geneLocation type="plasmid" evidence="3">
    <name>ptb1</name>
</geneLocation>
<sequence>MSEKRTLTPEEWAEMLAWLRPRLSVGVRDNPMLLSLKPREAAEIVLKRLNAQHLTEFQEEWVIRELVNLSRTPLSFMLNLEALVRYRLGLRD</sequence>
<gene>
    <name evidence="1" type="ORF">A0O31_02450</name>
    <name evidence="2" type="ORF">TbrSNM41_24850</name>
</gene>
<reference evidence="2 4" key="3">
    <citation type="journal article" date="2022" name="Microbiol. Resour. Announc.">
        <title>Complete Genome Sequences of Thermus Strains Isolated from Senami Hot Spring in Japan.</title>
        <authorList>
            <person name="Miyazaki K."/>
        </authorList>
    </citation>
    <scope>NUCLEOTIDE SEQUENCE [LARGE SCALE GENOMIC DNA]</scope>
    <source>
        <strain evidence="2 4">SNM4-1</strain>
        <plasmid evidence="2 4">pTbrSNM4-1b</plasmid>
    </source>
</reference>
<evidence type="ECO:0000313" key="4">
    <source>
        <dbReference type="Proteomes" id="UP000831120"/>
    </source>
</evidence>
<dbReference type="RefSeq" id="WP_071678159.1">
    <property type="nucleotide sequence ID" value="NZ_AP025594.1"/>
</dbReference>
<reference evidence="1" key="2">
    <citation type="journal article" date="2017" name="Stand. Genomic Sci.">
        <title>Complete genome sequence of Thermus brockianus GE-1 reveals key enzymes of xylan/xylose metabolism.</title>
        <authorList>
            <person name="Schaefers C."/>
            <person name="Blank S."/>
            <person name="Wiebusch S."/>
            <person name="Elleuche S."/>
            <person name="Antranikian G."/>
        </authorList>
    </citation>
    <scope>NUCLEOTIDE SEQUENCE</scope>
    <source>
        <strain evidence="1">GE-1</strain>
        <plasmid evidence="1">pTB1</plasmid>
    </source>
</reference>
<dbReference type="Proteomes" id="UP000182993">
    <property type="component" value="Plasmid pTB1"/>
</dbReference>
<proteinExistence type="predicted"/>
<evidence type="ECO:0000313" key="1">
    <source>
        <dbReference type="EMBL" id="APD10475.1"/>
    </source>
</evidence>
<keyword evidence="4" id="KW-1185">Reference proteome</keyword>
<keyword evidence="1" id="KW-0614">Plasmid</keyword>
<dbReference type="EMBL" id="AP025594">
    <property type="protein sequence ID" value="BDG17751.1"/>
    <property type="molecule type" value="Genomic_DNA"/>
</dbReference>
<evidence type="ECO:0000313" key="3">
    <source>
        <dbReference type="Proteomes" id="UP000182993"/>
    </source>
</evidence>
<reference evidence="3" key="1">
    <citation type="submission" date="2016-06" db="EMBL/GenBank/DDBJ databases">
        <title>Whole genome sequencing of Thermus brockianus strain GE-1.</title>
        <authorList>
            <person name="Schaefers C."/>
            <person name="Blank S."/>
            <person name="Wiebusch S."/>
            <person name="Elleuche S."/>
            <person name="Antranikian G."/>
        </authorList>
    </citation>
    <scope>NUCLEOTIDE SEQUENCE [LARGE SCALE GENOMIC DNA]</scope>
    <source>
        <strain evidence="3">GE-1</strain>
        <plasmid evidence="3">ptb1</plasmid>
    </source>
</reference>
<name>A0A1J0LXZ5_THEBO</name>
<dbReference type="AlphaFoldDB" id="A0A1J0LXZ5"/>
<evidence type="ECO:0000313" key="2">
    <source>
        <dbReference type="EMBL" id="BDG17751.1"/>
    </source>
</evidence>
<geneLocation type="plasmid" evidence="2 4">
    <name>pTbrSNM4-1b</name>
</geneLocation>
<geneLocation type="plasmid" evidence="1">
    <name>pTB1</name>
</geneLocation>
<protein>
    <submittedName>
        <fullName evidence="1">Uncharacterized protein</fullName>
    </submittedName>
</protein>